<evidence type="ECO:0000256" key="2">
    <source>
        <dbReference type="ARBA" id="ARBA00022448"/>
    </source>
</evidence>
<comment type="function">
    <text evidence="9">Part of the twin-arginine translocation (Tat) system that transports large folded proteins containing a characteristic twin-arginine motif in their signal peptide across membranes. Together with TatC, TatB is part of a receptor directly interacting with Tat signal peptides. TatB may form an oligomeric binding site that transiently accommodates folded Tat precursor proteins before their translocation.</text>
</comment>
<evidence type="ECO:0000256" key="1">
    <source>
        <dbReference type="ARBA" id="ARBA00004167"/>
    </source>
</evidence>
<evidence type="ECO:0000256" key="3">
    <source>
        <dbReference type="ARBA" id="ARBA00022475"/>
    </source>
</evidence>
<feature type="compositionally biased region" description="Low complexity" evidence="10">
    <location>
        <begin position="144"/>
        <end position="176"/>
    </location>
</feature>
<dbReference type="STRING" id="435830.HMPREF0045_00803"/>
<evidence type="ECO:0000256" key="4">
    <source>
        <dbReference type="ARBA" id="ARBA00022692"/>
    </source>
</evidence>
<dbReference type="OrthoDB" id="3267321at2"/>
<dbReference type="Pfam" id="PF02416">
    <property type="entry name" value="TatA_B_E"/>
    <property type="match status" value="1"/>
</dbReference>
<organism evidence="11 12">
    <name type="scientific">Actinomyces graevenitzii C83</name>
    <dbReference type="NCBI Taxonomy" id="435830"/>
    <lineage>
        <taxon>Bacteria</taxon>
        <taxon>Bacillati</taxon>
        <taxon>Actinomycetota</taxon>
        <taxon>Actinomycetes</taxon>
        <taxon>Actinomycetales</taxon>
        <taxon>Actinomycetaceae</taxon>
        <taxon>Actinomyces</taxon>
    </lineage>
</organism>
<keyword evidence="12" id="KW-1185">Reference proteome</keyword>
<dbReference type="GO" id="GO:0033281">
    <property type="term" value="C:TAT protein transport complex"/>
    <property type="evidence" value="ECO:0007669"/>
    <property type="project" value="UniProtKB-UniRule"/>
</dbReference>
<keyword evidence="4 9" id="KW-0812">Transmembrane</keyword>
<dbReference type="AlphaFoldDB" id="G9PEX9"/>
<dbReference type="Proteomes" id="UP000003822">
    <property type="component" value="Unassembled WGS sequence"/>
</dbReference>
<evidence type="ECO:0000313" key="12">
    <source>
        <dbReference type="Proteomes" id="UP000003822"/>
    </source>
</evidence>
<dbReference type="eggNOG" id="COG1826">
    <property type="taxonomic scope" value="Bacteria"/>
</dbReference>
<dbReference type="Gene3D" id="1.20.5.3310">
    <property type="match status" value="1"/>
</dbReference>
<evidence type="ECO:0000256" key="6">
    <source>
        <dbReference type="ARBA" id="ARBA00022989"/>
    </source>
</evidence>
<gene>
    <name evidence="9" type="primary">tatB</name>
    <name evidence="11" type="ORF">HMPREF0045_00803</name>
</gene>
<evidence type="ECO:0000256" key="10">
    <source>
        <dbReference type="SAM" id="MobiDB-lite"/>
    </source>
</evidence>
<sequence>MFGISGGEFLVILLVIMVVIGPSRLPEYTRTFAQFVRKARVSLEGAKASVREELGPELSDLKLADFDPRNYDPRKIVRDVMGEDLEAIKRDLSNPLEALKETVTDTVSVADDVATSGRDALQSQPGQAPLAEPTDTNDTAGVNADQASAADTDAEQASTSASAQATDSDAASTETDFAPAVTDAPEAAESGNFDDTAYINPPDSVTSAQVDTGNSASALNQALEGQSLDDEPSDADSDATTNADAPAATAPTAAAVDAAAANIALAPLSDADAALLAQLRSQVELSPRDILRAANAAKRPAPAAAGVEL</sequence>
<feature type="region of interest" description="Disordered" evidence="10">
    <location>
        <begin position="117"/>
        <end position="211"/>
    </location>
</feature>
<evidence type="ECO:0000256" key="8">
    <source>
        <dbReference type="ARBA" id="ARBA00023136"/>
    </source>
</evidence>
<dbReference type="GO" id="GO:0043953">
    <property type="term" value="P:protein transport by the Tat complex"/>
    <property type="evidence" value="ECO:0007669"/>
    <property type="project" value="UniProtKB-UniRule"/>
</dbReference>
<feature type="compositionally biased region" description="Acidic residues" evidence="10">
    <location>
        <begin position="227"/>
        <end position="237"/>
    </location>
</feature>
<comment type="subunit">
    <text evidence="9">The Tat system comprises two distinct complexes: a TatABC complex, containing multiple copies of TatA, TatB and TatC subunits, and a separate TatA complex, containing only TatA subunits. Substrates initially bind to the TatABC complex, which probably triggers association of the separate TatA complex to form the active translocon.</text>
</comment>
<reference evidence="11 12" key="1">
    <citation type="submission" date="2011-10" db="EMBL/GenBank/DDBJ databases">
        <title>The Genome Sequence of Actinomyces graevenitzii C83.</title>
        <authorList>
            <consortium name="The Broad Institute Genome Sequencing Platform"/>
            <consortium name="The Broad Institute Genome Sequencing Center for Infectious Disease"/>
            <person name="Earl A."/>
            <person name="Ward D."/>
            <person name="Feldgarden M."/>
            <person name="Gevers D."/>
            <person name="Sibley C.D."/>
            <person name="Field T.R."/>
            <person name="Grinwis M."/>
            <person name="Eshaghurshan C.S."/>
            <person name="Surette M.G."/>
            <person name="Young S.K."/>
            <person name="Zeng Q."/>
            <person name="Gargeya S."/>
            <person name="Fitzgerald M."/>
            <person name="Haas B."/>
            <person name="Abouelleil A."/>
            <person name="Alvarado L."/>
            <person name="Arachchi H.M."/>
            <person name="Berlin A."/>
            <person name="Brown A."/>
            <person name="Chapman S.B."/>
            <person name="Chen Z."/>
            <person name="Dunbar C."/>
            <person name="Freedman E."/>
            <person name="Gearin G."/>
            <person name="Goldberg J."/>
            <person name="Griggs A."/>
            <person name="Gujja S."/>
            <person name="Heiman D."/>
            <person name="Howarth C."/>
            <person name="Larson L."/>
            <person name="Lui A."/>
            <person name="MacDonald P.J.P."/>
            <person name="Montmayeur A."/>
            <person name="Murphy C."/>
            <person name="Neiman D."/>
            <person name="Pearson M."/>
            <person name="Priest M."/>
            <person name="Roberts A."/>
            <person name="Saif S."/>
            <person name="Shea T."/>
            <person name="Shenoy N."/>
            <person name="Sisk P."/>
            <person name="Stolte C."/>
            <person name="Sykes S."/>
            <person name="Wortman J."/>
            <person name="Nusbaum C."/>
            <person name="Birren B."/>
        </authorList>
    </citation>
    <scope>NUCLEOTIDE SEQUENCE [LARGE SCALE GENOMIC DNA]</scope>
    <source>
        <strain evidence="11 12">C83</strain>
    </source>
</reference>
<comment type="similarity">
    <text evidence="9">Belongs to the TatB family.</text>
</comment>
<dbReference type="RefSeq" id="WP_005985781.1">
    <property type="nucleotide sequence ID" value="NZ_JH470338.1"/>
</dbReference>
<dbReference type="InterPro" id="IPR018448">
    <property type="entry name" value="TatB"/>
</dbReference>
<dbReference type="PRINTS" id="PR01506">
    <property type="entry name" value="TATBPROTEIN"/>
</dbReference>
<accession>G9PEX9</accession>
<keyword evidence="3 9" id="KW-1003">Cell membrane</keyword>
<comment type="subcellular location">
    <subcellularLocation>
        <location evidence="9">Cell membrane</location>
        <topology evidence="9">Single-pass membrane protein</topology>
    </subcellularLocation>
    <subcellularLocation>
        <location evidence="1">Membrane</location>
        <topology evidence="1">Single-pass membrane protein</topology>
    </subcellularLocation>
</comment>
<protein>
    <recommendedName>
        <fullName evidence="9">Sec-independent protein translocase protein TatB</fullName>
    </recommendedName>
</protein>
<dbReference type="HAMAP" id="MF_00237">
    <property type="entry name" value="TatB"/>
    <property type="match status" value="1"/>
</dbReference>
<feature type="region of interest" description="Disordered" evidence="10">
    <location>
        <begin position="225"/>
        <end position="248"/>
    </location>
</feature>
<dbReference type="InterPro" id="IPR003369">
    <property type="entry name" value="TatA/B/E"/>
</dbReference>
<dbReference type="PATRIC" id="fig|435830.3.peg.777"/>
<evidence type="ECO:0000256" key="9">
    <source>
        <dbReference type="HAMAP-Rule" id="MF_00237"/>
    </source>
</evidence>
<evidence type="ECO:0000256" key="7">
    <source>
        <dbReference type="ARBA" id="ARBA00023010"/>
    </source>
</evidence>
<proteinExistence type="inferred from homology"/>
<dbReference type="HOGENOM" id="CLU_899028_0_0_11"/>
<keyword evidence="2 9" id="KW-0813">Transport</keyword>
<keyword evidence="5 9" id="KW-0653">Protein transport</keyword>
<name>G9PEX9_9ACTO</name>
<evidence type="ECO:0000256" key="5">
    <source>
        <dbReference type="ARBA" id="ARBA00022927"/>
    </source>
</evidence>
<keyword evidence="8 9" id="KW-0472">Membrane</keyword>
<comment type="caution">
    <text evidence="11">The sequence shown here is derived from an EMBL/GenBank/DDBJ whole genome shotgun (WGS) entry which is preliminary data.</text>
</comment>
<dbReference type="EMBL" id="ACRN01000004">
    <property type="protein sequence ID" value="EHM88590.1"/>
    <property type="molecule type" value="Genomic_DNA"/>
</dbReference>
<feature type="compositionally biased region" description="Low complexity" evidence="10">
    <location>
        <begin position="238"/>
        <end position="248"/>
    </location>
</feature>
<dbReference type="GO" id="GO:0008320">
    <property type="term" value="F:protein transmembrane transporter activity"/>
    <property type="evidence" value="ECO:0007669"/>
    <property type="project" value="UniProtKB-UniRule"/>
</dbReference>
<evidence type="ECO:0000313" key="11">
    <source>
        <dbReference type="EMBL" id="EHM88590.1"/>
    </source>
</evidence>
<keyword evidence="7 9" id="KW-0811">Translocation</keyword>
<keyword evidence="6 9" id="KW-1133">Transmembrane helix</keyword>